<dbReference type="SUPFAM" id="SSF55729">
    <property type="entry name" value="Acyl-CoA N-acyltransferases (Nat)"/>
    <property type="match status" value="1"/>
</dbReference>
<comment type="caution">
    <text evidence="5">The sequence shown here is derived from an EMBL/GenBank/DDBJ whole genome shotgun (WGS) entry which is preliminary data.</text>
</comment>
<dbReference type="InterPro" id="IPR016181">
    <property type="entry name" value="Acyl_CoA_acyltransferase"/>
</dbReference>
<dbReference type="EMBL" id="WIXP02000006">
    <property type="protein sequence ID" value="KAF6208950.1"/>
    <property type="molecule type" value="Genomic_DNA"/>
</dbReference>
<organism evidence="5 6">
    <name type="scientific">Apolygus lucorum</name>
    <name type="common">Small green plant bug</name>
    <name type="synonym">Lygocoris lucorum</name>
    <dbReference type="NCBI Taxonomy" id="248454"/>
    <lineage>
        <taxon>Eukaryota</taxon>
        <taxon>Metazoa</taxon>
        <taxon>Ecdysozoa</taxon>
        <taxon>Arthropoda</taxon>
        <taxon>Hexapoda</taxon>
        <taxon>Insecta</taxon>
        <taxon>Pterygota</taxon>
        <taxon>Neoptera</taxon>
        <taxon>Paraneoptera</taxon>
        <taxon>Hemiptera</taxon>
        <taxon>Heteroptera</taxon>
        <taxon>Panheteroptera</taxon>
        <taxon>Cimicomorpha</taxon>
        <taxon>Miridae</taxon>
        <taxon>Mirini</taxon>
        <taxon>Apolygus</taxon>
    </lineage>
</organism>
<sequence>MSGSKIIVRDAKREDVPQIMALIRELAEFEKMPEAVKINEEILEKDGFDTNPPPFVAYVVEDSDNPGVLIGYALCNLGYATWLGKRFYIEDIMVTDKYRGAGVGTKLFSYVCKEALRLGCVVINFVMIDWNPAAKFYKKMGAIDTTEKIGWHWNVINKADMENVAAQYEE</sequence>
<gene>
    <name evidence="5" type="ORF">GE061_014693</name>
</gene>
<dbReference type="Gene3D" id="3.40.630.30">
    <property type="match status" value="1"/>
</dbReference>
<name>A0A8S9XIS1_APOLU</name>
<accession>A0A8S9XIS1</accession>
<keyword evidence="6" id="KW-1185">Reference proteome</keyword>
<reference evidence="5" key="1">
    <citation type="journal article" date="2021" name="Mol. Ecol. Resour.">
        <title>Apolygus lucorum genome provides insights into omnivorousness and mesophyll feeding.</title>
        <authorList>
            <person name="Liu Y."/>
            <person name="Liu H."/>
            <person name="Wang H."/>
            <person name="Huang T."/>
            <person name="Liu B."/>
            <person name="Yang B."/>
            <person name="Yin L."/>
            <person name="Li B."/>
            <person name="Zhang Y."/>
            <person name="Zhang S."/>
            <person name="Jiang F."/>
            <person name="Zhang X."/>
            <person name="Ren Y."/>
            <person name="Wang B."/>
            <person name="Wang S."/>
            <person name="Lu Y."/>
            <person name="Wu K."/>
            <person name="Fan W."/>
            <person name="Wang G."/>
        </authorList>
    </citation>
    <scope>NUCLEOTIDE SEQUENCE</scope>
    <source>
        <strain evidence="5">12Hb</strain>
    </source>
</reference>
<evidence type="ECO:0000313" key="5">
    <source>
        <dbReference type="EMBL" id="KAF6208950.1"/>
    </source>
</evidence>
<dbReference type="Proteomes" id="UP000466442">
    <property type="component" value="Unassembled WGS sequence"/>
</dbReference>
<proteinExistence type="inferred from homology"/>
<evidence type="ECO:0000259" key="4">
    <source>
        <dbReference type="PROSITE" id="PS51186"/>
    </source>
</evidence>
<dbReference type="GO" id="GO:0008080">
    <property type="term" value="F:N-acetyltransferase activity"/>
    <property type="evidence" value="ECO:0007669"/>
    <property type="project" value="TreeGrafter"/>
</dbReference>
<dbReference type="PANTHER" id="PTHR10545:SF29">
    <property type="entry name" value="GH14572P-RELATED"/>
    <property type="match status" value="1"/>
</dbReference>
<dbReference type="PANTHER" id="PTHR10545">
    <property type="entry name" value="DIAMINE N-ACETYLTRANSFERASE"/>
    <property type="match status" value="1"/>
</dbReference>
<protein>
    <recommendedName>
        <fullName evidence="4">N-acetyltransferase domain-containing protein</fullName>
    </recommendedName>
</protein>
<dbReference type="FunFam" id="3.40.630.30:FF:000064">
    <property type="entry name" value="GNAT family acetyltransferase"/>
    <property type="match status" value="1"/>
</dbReference>
<dbReference type="Pfam" id="PF00583">
    <property type="entry name" value="Acetyltransf_1"/>
    <property type="match status" value="1"/>
</dbReference>
<dbReference type="AlphaFoldDB" id="A0A8S9XIS1"/>
<evidence type="ECO:0000256" key="1">
    <source>
        <dbReference type="ARBA" id="ARBA00008694"/>
    </source>
</evidence>
<dbReference type="PROSITE" id="PS51186">
    <property type="entry name" value="GNAT"/>
    <property type="match status" value="1"/>
</dbReference>
<evidence type="ECO:0000256" key="2">
    <source>
        <dbReference type="ARBA" id="ARBA00022679"/>
    </source>
</evidence>
<feature type="domain" description="N-acetyltransferase" evidence="4">
    <location>
        <begin position="6"/>
        <end position="162"/>
    </location>
</feature>
<dbReference type="CDD" id="cd04301">
    <property type="entry name" value="NAT_SF"/>
    <property type="match status" value="1"/>
</dbReference>
<dbReference type="OrthoDB" id="7305308at2759"/>
<keyword evidence="3" id="KW-0012">Acyltransferase</keyword>
<evidence type="ECO:0000313" key="6">
    <source>
        <dbReference type="Proteomes" id="UP000466442"/>
    </source>
</evidence>
<evidence type="ECO:0000256" key="3">
    <source>
        <dbReference type="ARBA" id="ARBA00023315"/>
    </source>
</evidence>
<keyword evidence="2" id="KW-0808">Transferase</keyword>
<comment type="similarity">
    <text evidence="1">Belongs to the acetyltransferase family.</text>
</comment>
<dbReference type="InterPro" id="IPR051016">
    <property type="entry name" value="Diverse_Substrate_AcTransf"/>
</dbReference>
<dbReference type="InterPro" id="IPR000182">
    <property type="entry name" value="GNAT_dom"/>
</dbReference>